<gene>
    <name evidence="2" type="ORF">BN946_scf184603.g9</name>
</gene>
<comment type="caution">
    <text evidence="2">The sequence shown here is derived from an EMBL/GenBank/DDBJ whole genome shotgun (WGS) entry which is preliminary data.</text>
</comment>
<organism evidence="2 3">
    <name type="scientific">Pycnoporus cinnabarinus</name>
    <name type="common">Cinnabar-red polypore</name>
    <name type="synonym">Trametes cinnabarina</name>
    <dbReference type="NCBI Taxonomy" id="5643"/>
    <lineage>
        <taxon>Eukaryota</taxon>
        <taxon>Fungi</taxon>
        <taxon>Dikarya</taxon>
        <taxon>Basidiomycota</taxon>
        <taxon>Agaricomycotina</taxon>
        <taxon>Agaricomycetes</taxon>
        <taxon>Polyporales</taxon>
        <taxon>Polyporaceae</taxon>
        <taxon>Trametes</taxon>
    </lineage>
</organism>
<accession>A0A060SD64</accession>
<proteinExistence type="predicted"/>
<sequence>MSPNNPFLSPLRVSNPAAEPVPEVHNPPPHFPPPSNPAPVSEPSDPQWDLAKAMLLLAQTLQLVQMASTASSGSPLSSEGNNLELVFKARPRTFDTNEKKVTYAISYLKGMALTWFELYLLEHELGNPLEFLYLYEVFQQELQVKFGPYNITGQAKHNLENLWMADNQRITKYITQFNCLTTQVRWGC</sequence>
<dbReference type="EMBL" id="CCBP010000074">
    <property type="protein sequence ID" value="CDO70298.1"/>
    <property type="molecule type" value="Genomic_DNA"/>
</dbReference>
<dbReference type="HOGENOM" id="CLU_103454_0_0_1"/>
<dbReference type="OrthoDB" id="5552562at2759"/>
<dbReference type="AlphaFoldDB" id="A0A060SD64"/>
<evidence type="ECO:0008006" key="4">
    <source>
        <dbReference type="Google" id="ProtNLM"/>
    </source>
</evidence>
<feature type="region of interest" description="Disordered" evidence="1">
    <location>
        <begin position="1"/>
        <end position="45"/>
    </location>
</feature>
<keyword evidence="3" id="KW-1185">Reference proteome</keyword>
<feature type="compositionally biased region" description="Pro residues" evidence="1">
    <location>
        <begin position="25"/>
        <end position="37"/>
    </location>
</feature>
<name>A0A060SD64_PYCCI</name>
<reference evidence="2" key="1">
    <citation type="submission" date="2014-01" db="EMBL/GenBank/DDBJ databases">
        <title>The genome of the white-rot fungus Pycnoporus cinnabarinus: a basidiomycete model with a versatile arsenal for lignocellulosic biomass breakdown.</title>
        <authorList>
            <person name="Levasseur A."/>
            <person name="Lomascolo A."/>
            <person name="Ruiz-Duenas F.J."/>
            <person name="Uzan E."/>
            <person name="Piumi F."/>
            <person name="Kues U."/>
            <person name="Ram A.F.J."/>
            <person name="Murat C."/>
            <person name="Haon M."/>
            <person name="Benoit I."/>
            <person name="Arfi Y."/>
            <person name="Chevret D."/>
            <person name="Drula E."/>
            <person name="Kwon M.J."/>
            <person name="Gouret P."/>
            <person name="Lesage-Meessen L."/>
            <person name="Lombard V."/>
            <person name="Mariette J."/>
            <person name="Noirot C."/>
            <person name="Park J."/>
            <person name="Patyshakuliyeva A."/>
            <person name="Wieneger R.A.B."/>
            <person name="Wosten H.A.B."/>
            <person name="Martin F."/>
            <person name="Coutinho P.M."/>
            <person name="de Vries R."/>
            <person name="Martinez A.T."/>
            <person name="Klopp C."/>
            <person name="Pontarotti P."/>
            <person name="Henrissat B."/>
            <person name="Record E."/>
        </authorList>
    </citation>
    <scope>NUCLEOTIDE SEQUENCE [LARGE SCALE GENOMIC DNA]</scope>
    <source>
        <strain evidence="2">BRFM137</strain>
    </source>
</reference>
<dbReference type="Proteomes" id="UP000029665">
    <property type="component" value="Unassembled WGS sequence"/>
</dbReference>
<evidence type="ECO:0000256" key="1">
    <source>
        <dbReference type="SAM" id="MobiDB-lite"/>
    </source>
</evidence>
<evidence type="ECO:0000313" key="2">
    <source>
        <dbReference type="EMBL" id="CDO70298.1"/>
    </source>
</evidence>
<evidence type="ECO:0000313" key="3">
    <source>
        <dbReference type="Proteomes" id="UP000029665"/>
    </source>
</evidence>
<protein>
    <recommendedName>
        <fullName evidence="4">Retrotransposon gag domain-containing protein</fullName>
    </recommendedName>
</protein>